<gene>
    <name evidence="2" type="ORF">CC77DRAFT_386358</name>
</gene>
<dbReference type="KEGG" id="aalt:CC77DRAFT_386358"/>
<name>A0A177DA59_ALTAL</name>
<dbReference type="Pfam" id="PF06985">
    <property type="entry name" value="HET"/>
    <property type="match status" value="1"/>
</dbReference>
<evidence type="ECO:0000259" key="1">
    <source>
        <dbReference type="Pfam" id="PF06985"/>
    </source>
</evidence>
<evidence type="ECO:0000313" key="2">
    <source>
        <dbReference type="EMBL" id="OAG16654.1"/>
    </source>
</evidence>
<organism evidence="2 3">
    <name type="scientific">Alternaria alternata</name>
    <name type="common">Alternaria rot fungus</name>
    <name type="synonym">Torula alternata</name>
    <dbReference type="NCBI Taxonomy" id="5599"/>
    <lineage>
        <taxon>Eukaryota</taxon>
        <taxon>Fungi</taxon>
        <taxon>Dikarya</taxon>
        <taxon>Ascomycota</taxon>
        <taxon>Pezizomycotina</taxon>
        <taxon>Dothideomycetes</taxon>
        <taxon>Pleosporomycetidae</taxon>
        <taxon>Pleosporales</taxon>
        <taxon>Pleosporineae</taxon>
        <taxon>Pleosporaceae</taxon>
        <taxon>Alternaria</taxon>
        <taxon>Alternaria sect. Alternaria</taxon>
        <taxon>Alternaria alternata complex</taxon>
    </lineage>
</organism>
<dbReference type="PANTHER" id="PTHR24148">
    <property type="entry name" value="ANKYRIN REPEAT DOMAIN-CONTAINING PROTEIN 39 HOMOLOG-RELATED"/>
    <property type="match status" value="1"/>
</dbReference>
<protein>
    <recommendedName>
        <fullName evidence="1">Heterokaryon incompatibility domain-containing protein</fullName>
    </recommendedName>
</protein>
<dbReference type="RefSeq" id="XP_018382075.1">
    <property type="nucleotide sequence ID" value="XM_018531474.1"/>
</dbReference>
<reference evidence="2 3" key="1">
    <citation type="submission" date="2016-05" db="EMBL/GenBank/DDBJ databases">
        <title>Comparative analysis of secretome profiles of manganese(II)-oxidizing ascomycete fungi.</title>
        <authorList>
            <consortium name="DOE Joint Genome Institute"/>
            <person name="Zeiner C.A."/>
            <person name="Purvine S.O."/>
            <person name="Zink E.M."/>
            <person name="Wu S."/>
            <person name="Pasa-Tolic L."/>
            <person name="Chaput D.L."/>
            <person name="Haridas S."/>
            <person name="Grigoriev I.V."/>
            <person name="Santelli C.M."/>
            <person name="Hansel C.M."/>
        </authorList>
    </citation>
    <scope>NUCLEOTIDE SEQUENCE [LARGE SCALE GENOMIC DNA]</scope>
    <source>
        <strain evidence="2 3">SRC1lrK2f</strain>
    </source>
</reference>
<proteinExistence type="predicted"/>
<sequence>MERDSHRRFRDIHGSRENLISSVNDILEKALVKVVEDNAPMSLRYITPHQLSTGWLTDEHCSEYALTLPGELPPGEEYISVSYTWAHSQEIDASMPIPDYRIKDQATPDAPSRSINCPTMIFHRAWCFARARKIPYIWIDQECIYQDNAEDKERHLQIMDKIYKRSKWTVAILSKQVPDAMLSALALHSHHDDQRTRVSCFEFDTDEHPSKPRFENWPDGVDISPLYNDFKKNSDKIMSSILSDRWFTRAWTFQERLCASACVLLAPAGNKSDAAAQLPLDWIGNDVGFSFRTMCITTFFRPPAPSDNADVHRLLLESFYYERDTSKSLVHWLLFRAMERCDNLICSDRLTIYANVCSFRYKLNSTILNDIKYSYSTCLLALVMANEVKDKLTIDSPKIDPSNLNVDQNVEWYLGSKRAKQMSG</sequence>
<dbReference type="EMBL" id="KV441489">
    <property type="protein sequence ID" value="OAG16654.1"/>
    <property type="molecule type" value="Genomic_DNA"/>
</dbReference>
<keyword evidence="3" id="KW-1185">Reference proteome</keyword>
<evidence type="ECO:0000313" key="3">
    <source>
        <dbReference type="Proteomes" id="UP000077248"/>
    </source>
</evidence>
<dbReference type="Proteomes" id="UP000077248">
    <property type="component" value="Unassembled WGS sequence"/>
</dbReference>
<dbReference type="AlphaFoldDB" id="A0A177DA59"/>
<dbReference type="InterPro" id="IPR010730">
    <property type="entry name" value="HET"/>
</dbReference>
<feature type="domain" description="Heterokaryon incompatibility" evidence="1">
    <location>
        <begin position="78"/>
        <end position="255"/>
    </location>
</feature>
<dbReference type="PANTHER" id="PTHR24148:SF64">
    <property type="entry name" value="HETEROKARYON INCOMPATIBILITY DOMAIN-CONTAINING PROTEIN"/>
    <property type="match status" value="1"/>
</dbReference>
<dbReference type="InterPro" id="IPR052895">
    <property type="entry name" value="HetReg/Transcr_Mod"/>
</dbReference>
<accession>A0A177DA59</accession>
<dbReference type="GeneID" id="29117068"/>
<dbReference type="VEuPathDB" id="FungiDB:CC77DRAFT_386358"/>